<protein>
    <submittedName>
        <fullName evidence="1">Uncharacterized protein</fullName>
    </submittedName>
</protein>
<dbReference type="STRING" id="1314783.A0A165LLG9"/>
<sequence>MQNSPTAAYLHELSIHERLLLVALLRCIKRECVKDIKWDDLGHQHCVYIGLLAGEDVPVRQPAPGELVVLDTLVASHALLYSEGAAGTRRPEDVRCVVLNLEHTEVERVLGEVSSGPRAMEEYAERLTSCRSARSSCSRKASQSRRLSLQYAYISSNSWPRSSVCSSLIAYNPP</sequence>
<reference evidence="1 2" key="1">
    <citation type="journal article" date="2016" name="Mol. Biol. Evol.">
        <title>Comparative Genomics of Early-Diverging Mushroom-Forming Fungi Provides Insights into the Origins of Lignocellulose Decay Capabilities.</title>
        <authorList>
            <person name="Nagy L.G."/>
            <person name="Riley R."/>
            <person name="Tritt A."/>
            <person name="Adam C."/>
            <person name="Daum C."/>
            <person name="Floudas D."/>
            <person name="Sun H."/>
            <person name="Yadav J.S."/>
            <person name="Pangilinan J."/>
            <person name="Larsson K.H."/>
            <person name="Matsuura K."/>
            <person name="Barry K."/>
            <person name="Labutti K."/>
            <person name="Kuo R."/>
            <person name="Ohm R.A."/>
            <person name="Bhattacharya S.S."/>
            <person name="Shirouzu T."/>
            <person name="Yoshinaga Y."/>
            <person name="Martin F.M."/>
            <person name="Grigoriev I.V."/>
            <person name="Hibbett D.S."/>
        </authorList>
    </citation>
    <scope>NUCLEOTIDE SEQUENCE [LARGE SCALE GENOMIC DNA]</scope>
    <source>
        <strain evidence="1 2">L-15889</strain>
    </source>
</reference>
<organism evidence="1 2">
    <name type="scientific">Daedalea quercina L-15889</name>
    <dbReference type="NCBI Taxonomy" id="1314783"/>
    <lineage>
        <taxon>Eukaryota</taxon>
        <taxon>Fungi</taxon>
        <taxon>Dikarya</taxon>
        <taxon>Basidiomycota</taxon>
        <taxon>Agaricomycotina</taxon>
        <taxon>Agaricomycetes</taxon>
        <taxon>Polyporales</taxon>
        <taxon>Fomitopsis</taxon>
    </lineage>
</organism>
<gene>
    <name evidence="1" type="ORF">DAEQUDRAFT_602481</name>
</gene>
<name>A0A165LLG9_9APHY</name>
<accession>A0A165LLG9</accession>
<dbReference type="EMBL" id="KV429124">
    <property type="protein sequence ID" value="KZT64575.1"/>
    <property type="molecule type" value="Genomic_DNA"/>
</dbReference>
<dbReference type="OrthoDB" id="3240773at2759"/>
<evidence type="ECO:0000313" key="2">
    <source>
        <dbReference type="Proteomes" id="UP000076727"/>
    </source>
</evidence>
<evidence type="ECO:0000313" key="1">
    <source>
        <dbReference type="EMBL" id="KZT64575.1"/>
    </source>
</evidence>
<dbReference type="Proteomes" id="UP000076727">
    <property type="component" value="Unassembled WGS sequence"/>
</dbReference>
<dbReference type="AlphaFoldDB" id="A0A165LLG9"/>
<proteinExistence type="predicted"/>
<keyword evidence="2" id="KW-1185">Reference proteome</keyword>